<evidence type="ECO:0000313" key="6">
    <source>
        <dbReference type="EMBL" id="QNM00878.1"/>
    </source>
</evidence>
<reference evidence="6 7" key="1">
    <citation type="submission" date="2020-08" db="EMBL/GenBank/DDBJ databases">
        <authorList>
            <person name="Liu C."/>
            <person name="Sun Q."/>
        </authorList>
    </citation>
    <scope>NUCLEOTIDE SEQUENCE [LARGE SCALE GENOMIC DNA]</scope>
    <source>
        <strain evidence="6 7">NSJ-4</strain>
    </source>
</reference>
<evidence type="ECO:0000256" key="2">
    <source>
        <dbReference type="ARBA" id="ARBA00022618"/>
    </source>
</evidence>
<sequence length="191" mass="21677">MEESVKKTEAAIEAILFSMGDAVELKDLADVLQIDGKTVQKILDDMMVRYEEEDRGIKIVKLENAYQLCTKNEYYDILSSLVNIPKKHSLTDSLMETLSIVAYKQPVTRQEIEAIRGVSCVHAINRLVEYNLITEVGRLDAVGRPILFGTTEDFLRCFGVSSMDELPSITPDKIERFRQEAMDEVNIKVEV</sequence>
<comment type="similarity">
    <text evidence="5">Belongs to the ScpB family.</text>
</comment>
<dbReference type="GO" id="GO:0006260">
    <property type="term" value="P:DNA replication"/>
    <property type="evidence" value="ECO:0007669"/>
    <property type="project" value="UniProtKB-UniRule"/>
</dbReference>
<evidence type="ECO:0000256" key="4">
    <source>
        <dbReference type="ARBA" id="ARBA00023306"/>
    </source>
</evidence>
<dbReference type="HAMAP" id="MF_01804">
    <property type="entry name" value="ScpB"/>
    <property type="match status" value="1"/>
</dbReference>
<dbReference type="PANTHER" id="PTHR34298">
    <property type="entry name" value="SEGREGATION AND CONDENSATION PROTEIN B"/>
    <property type="match status" value="1"/>
</dbReference>
<evidence type="ECO:0000256" key="3">
    <source>
        <dbReference type="ARBA" id="ARBA00022829"/>
    </source>
</evidence>
<dbReference type="RefSeq" id="WP_021985596.1">
    <property type="nucleotide sequence ID" value="NZ_CP060632.1"/>
</dbReference>
<keyword evidence="7" id="KW-1185">Reference proteome</keyword>
<gene>
    <name evidence="5 6" type="primary">scpB</name>
    <name evidence="6" type="ORF">H9Q76_06290</name>
</gene>
<dbReference type="KEGG" id="wcp:H9Q76_06290"/>
<keyword evidence="1 5" id="KW-0963">Cytoplasm</keyword>
<dbReference type="Proteomes" id="UP000515819">
    <property type="component" value="Chromosome"/>
</dbReference>
<dbReference type="PANTHER" id="PTHR34298:SF2">
    <property type="entry name" value="SEGREGATION AND CONDENSATION PROTEIN B"/>
    <property type="match status" value="1"/>
</dbReference>
<dbReference type="SUPFAM" id="SSF46785">
    <property type="entry name" value="Winged helix' DNA-binding domain"/>
    <property type="match status" value="2"/>
</dbReference>
<dbReference type="GO" id="GO:0005737">
    <property type="term" value="C:cytoplasm"/>
    <property type="evidence" value="ECO:0007669"/>
    <property type="project" value="UniProtKB-SubCell"/>
</dbReference>
<evidence type="ECO:0000313" key="7">
    <source>
        <dbReference type="Proteomes" id="UP000515819"/>
    </source>
</evidence>
<dbReference type="InterPro" id="IPR036390">
    <property type="entry name" value="WH_DNA-bd_sf"/>
</dbReference>
<comment type="subunit">
    <text evidence="5">Homodimer. Homodimerization may be required to stabilize the binding of ScpA to the Smc head domains. Component of a cohesin-like complex composed of ScpA, ScpB and the Smc homodimer, in which ScpA and ScpB bind to the head domain of Smc. The presence of the three proteins is required for the association of the complex with DNA.</text>
</comment>
<accession>A0A7G9FQP6</accession>
<dbReference type="Pfam" id="PF04079">
    <property type="entry name" value="SMC_ScpB"/>
    <property type="match status" value="1"/>
</dbReference>
<dbReference type="EMBL" id="CP060632">
    <property type="protein sequence ID" value="QNM00878.1"/>
    <property type="molecule type" value="Genomic_DNA"/>
</dbReference>
<evidence type="ECO:0000256" key="1">
    <source>
        <dbReference type="ARBA" id="ARBA00022490"/>
    </source>
</evidence>
<dbReference type="InterPro" id="IPR036388">
    <property type="entry name" value="WH-like_DNA-bd_sf"/>
</dbReference>
<keyword evidence="3 5" id="KW-0159">Chromosome partition</keyword>
<keyword evidence="4 5" id="KW-0131">Cell cycle</keyword>
<evidence type="ECO:0000256" key="5">
    <source>
        <dbReference type="HAMAP-Rule" id="MF_01804"/>
    </source>
</evidence>
<organism evidence="6 7">
    <name type="scientific">Wujia chipingensis</name>
    <dbReference type="NCBI Taxonomy" id="2763670"/>
    <lineage>
        <taxon>Bacteria</taxon>
        <taxon>Bacillati</taxon>
        <taxon>Bacillota</taxon>
        <taxon>Clostridia</taxon>
        <taxon>Lachnospirales</taxon>
        <taxon>Lachnospiraceae</taxon>
        <taxon>Wujia</taxon>
    </lineage>
</organism>
<name>A0A7G9FQP6_9FIRM</name>
<comment type="subcellular location">
    <subcellularLocation>
        <location evidence="5">Cytoplasm</location>
    </subcellularLocation>
    <text evidence="5">Associated with two foci at the outer edges of the nucleoid region in young cells, and at four foci within both cell halves in older cells.</text>
</comment>
<dbReference type="AlphaFoldDB" id="A0A7G9FQP6"/>
<dbReference type="PIRSF" id="PIRSF019345">
    <property type="entry name" value="ScpB"/>
    <property type="match status" value="1"/>
</dbReference>
<dbReference type="Gene3D" id="1.10.10.10">
    <property type="entry name" value="Winged helix-like DNA-binding domain superfamily/Winged helix DNA-binding domain"/>
    <property type="match status" value="2"/>
</dbReference>
<comment type="function">
    <text evidence="5">Participates in chromosomal partition during cell division. May act via the formation of a condensin-like complex containing Smc and ScpA that pull DNA away from mid-cell into both cell halves.</text>
</comment>
<dbReference type="NCBIfam" id="TIGR00281">
    <property type="entry name" value="SMC-Scp complex subunit ScpB"/>
    <property type="match status" value="1"/>
</dbReference>
<protein>
    <recommendedName>
        <fullName evidence="5">Segregation and condensation protein B</fullName>
    </recommendedName>
</protein>
<keyword evidence="2 5" id="KW-0132">Cell division</keyword>
<dbReference type="GO" id="GO:0051304">
    <property type="term" value="P:chromosome separation"/>
    <property type="evidence" value="ECO:0007669"/>
    <property type="project" value="InterPro"/>
</dbReference>
<proteinExistence type="inferred from homology"/>
<dbReference type="InterPro" id="IPR005234">
    <property type="entry name" value="ScpB_csome_segregation"/>
</dbReference>
<dbReference type="GO" id="GO:0051301">
    <property type="term" value="P:cell division"/>
    <property type="evidence" value="ECO:0007669"/>
    <property type="project" value="UniProtKB-KW"/>
</dbReference>